<keyword evidence="4" id="KW-0969">Cilium</keyword>
<comment type="similarity">
    <text evidence="6">Belongs to the CFAP45 family.</text>
</comment>
<keyword evidence="12" id="KW-1185">Reference proteome</keyword>
<evidence type="ECO:0000313" key="11">
    <source>
        <dbReference type="EMBL" id="CRK99531.1"/>
    </source>
</evidence>
<feature type="compositionally biased region" description="Basic residues" evidence="9">
    <location>
        <begin position="14"/>
        <end position="23"/>
    </location>
</feature>
<reference evidence="11 12" key="1">
    <citation type="submission" date="2015-04" db="EMBL/GenBank/DDBJ databases">
        <authorList>
            <person name="Syromyatnikov M.Y."/>
            <person name="Popov V.N."/>
        </authorList>
    </citation>
    <scope>NUCLEOTIDE SEQUENCE [LARGE SCALE GENOMIC DNA]</scope>
</reference>
<evidence type="ECO:0000256" key="2">
    <source>
        <dbReference type="ARBA" id="ARBA00022846"/>
    </source>
</evidence>
<evidence type="ECO:0000256" key="7">
    <source>
        <dbReference type="ARBA" id="ARBA00034142"/>
    </source>
</evidence>
<evidence type="ECO:0000256" key="5">
    <source>
        <dbReference type="ARBA" id="ARBA00023273"/>
    </source>
</evidence>
<dbReference type="InterPro" id="IPR043597">
    <property type="entry name" value="TPH_dom"/>
</dbReference>
<comment type="subcellular location">
    <subcellularLocation>
        <location evidence="1">Cell projection</location>
        <location evidence="1">Cilium</location>
        <location evidence="1">Flagellum</location>
    </subcellularLocation>
</comment>
<dbReference type="STRING" id="568069.A0A1J1IH34"/>
<organism evidence="11 12">
    <name type="scientific">Clunio marinus</name>
    <dbReference type="NCBI Taxonomy" id="568069"/>
    <lineage>
        <taxon>Eukaryota</taxon>
        <taxon>Metazoa</taxon>
        <taxon>Ecdysozoa</taxon>
        <taxon>Arthropoda</taxon>
        <taxon>Hexapoda</taxon>
        <taxon>Insecta</taxon>
        <taxon>Pterygota</taxon>
        <taxon>Neoptera</taxon>
        <taxon>Endopterygota</taxon>
        <taxon>Diptera</taxon>
        <taxon>Nematocera</taxon>
        <taxon>Chironomoidea</taxon>
        <taxon>Chironomidae</taxon>
        <taxon>Clunio</taxon>
    </lineage>
</organism>
<feature type="coiled-coil region" evidence="8">
    <location>
        <begin position="216"/>
        <end position="306"/>
    </location>
</feature>
<dbReference type="PANTHER" id="PTHR15504">
    <property type="entry name" value="NASOPHARYNGEAL EPITHELIUM SPECIFIC PROTEIN 1"/>
    <property type="match status" value="1"/>
</dbReference>
<dbReference type="GO" id="GO:0031514">
    <property type="term" value="C:motile cilium"/>
    <property type="evidence" value="ECO:0007669"/>
    <property type="project" value="UniProtKB-SubCell"/>
</dbReference>
<feature type="region of interest" description="Disordered" evidence="9">
    <location>
        <begin position="1"/>
        <end position="23"/>
    </location>
</feature>
<keyword evidence="2" id="KW-0282">Flagellum</keyword>
<proteinExistence type="inferred from homology"/>
<dbReference type="OrthoDB" id="1902038at2759"/>
<evidence type="ECO:0000256" key="6">
    <source>
        <dbReference type="ARBA" id="ARBA00034116"/>
    </source>
</evidence>
<gene>
    <name evidence="11" type="ORF">CLUMA_CG012850</name>
</gene>
<dbReference type="Pfam" id="PF13868">
    <property type="entry name" value="TPH"/>
    <property type="match status" value="1"/>
</dbReference>
<evidence type="ECO:0000313" key="12">
    <source>
        <dbReference type="Proteomes" id="UP000183832"/>
    </source>
</evidence>
<evidence type="ECO:0000256" key="8">
    <source>
        <dbReference type="SAM" id="Coils"/>
    </source>
</evidence>
<feature type="coiled-coil region" evidence="8">
    <location>
        <begin position="113"/>
        <end position="190"/>
    </location>
</feature>
<feature type="coiled-coil region" evidence="8">
    <location>
        <begin position="338"/>
        <end position="408"/>
    </location>
</feature>
<feature type="domain" description="Trichohyalin-plectin-homology" evidence="10">
    <location>
        <begin position="178"/>
        <end position="505"/>
    </location>
</feature>
<name>A0A1J1IH34_9DIPT</name>
<evidence type="ECO:0000256" key="1">
    <source>
        <dbReference type="ARBA" id="ARBA00004230"/>
    </source>
</evidence>
<evidence type="ECO:0000256" key="4">
    <source>
        <dbReference type="ARBA" id="ARBA00023069"/>
    </source>
</evidence>
<dbReference type="PANTHER" id="PTHR15504:SF0">
    <property type="entry name" value="CILIA- AND FLAGELLA-ASSOCIATED PROTEIN 45"/>
    <property type="match status" value="1"/>
</dbReference>
<sequence length="505" mass="61310">MASKMFSKSANSKNKLKRNHFKSASRARSEECIWEIEDKARNNFLSASLRQHEITTDSKRKKSHLVGREIVRIITRDGVRDLLVSNKTPNSQTVFWPEQELSRLQANSKVMTVEDKMQELKLSVQKNEKLKEQSEQRKQKLKEIDTAKVSKMEDQKEPLISDDNENIKLLDRAFLAKQEQEEEVKKANRIILATKCSIIRDAQIAEKNEIAREFRNENLRLEKIMLEERDKALVEEELKREQERTNLLKYSKEIRKQLEERELIRAKEVERIEEEAIAMKKALDVMEKQEQEKTKIRNEKIQKIREGLQKSSQWTQYFKNLQFEEERIAELKVQEYMRQKLEREKRLALERRLAKEEKEKEYERILQRQQKLTESKSERNELEYRRQREEVEREFRRREKEAAIKKREMADDIAKARHVQLEEVKRQRAMQIARDEANFKEFMEKLRIEKDREEQRKKLRHENKYKYRDEIVSQMTQKRLKKREEDERIKREQLAVVEAERQREK</sequence>
<dbReference type="AlphaFoldDB" id="A0A1J1IH34"/>
<accession>A0A1J1IH34</accession>
<protein>
    <recommendedName>
        <fullName evidence="7">Cilia- and flagella-associated protein 45</fullName>
    </recommendedName>
</protein>
<dbReference type="InterPro" id="IPR033253">
    <property type="entry name" value="CFAP45"/>
</dbReference>
<evidence type="ECO:0000259" key="10">
    <source>
        <dbReference type="Pfam" id="PF13868"/>
    </source>
</evidence>
<evidence type="ECO:0000256" key="3">
    <source>
        <dbReference type="ARBA" id="ARBA00023054"/>
    </source>
</evidence>
<feature type="compositionally biased region" description="Polar residues" evidence="9">
    <location>
        <begin position="1"/>
        <end position="13"/>
    </location>
</feature>
<dbReference type="EMBL" id="CVRI01000051">
    <property type="protein sequence ID" value="CRK99531.1"/>
    <property type="molecule type" value="Genomic_DNA"/>
</dbReference>
<evidence type="ECO:0000256" key="9">
    <source>
        <dbReference type="SAM" id="MobiDB-lite"/>
    </source>
</evidence>
<keyword evidence="3 8" id="KW-0175">Coiled coil</keyword>
<dbReference type="Proteomes" id="UP000183832">
    <property type="component" value="Unassembled WGS sequence"/>
</dbReference>
<keyword evidence="5" id="KW-0966">Cell projection</keyword>